<gene>
    <name evidence="2" type="ORF">AYI68_g7777</name>
</gene>
<sequence>MCEEYRPSIFQADGAGIQNQVGEVFDDAIAVDNPSWYDDQFPRHEPQDLFSKDPGSPQRRDQTESKSHVRCPPTGLTHAETTFGTQEQGIVIDEDMDIDGDAERVGQAENFVFEGSTIGLEWAIVPSREPRAGELCRCQRRRL</sequence>
<name>A0A1R0GMT3_9FUNG</name>
<feature type="compositionally biased region" description="Basic and acidic residues" evidence="1">
    <location>
        <begin position="58"/>
        <end position="67"/>
    </location>
</feature>
<dbReference type="EMBL" id="LSSL01007054">
    <property type="protein sequence ID" value="OLY78179.1"/>
    <property type="molecule type" value="Genomic_DNA"/>
</dbReference>
<protein>
    <submittedName>
        <fullName evidence="2">Uncharacterized protein</fullName>
    </submittedName>
</protein>
<evidence type="ECO:0000313" key="2">
    <source>
        <dbReference type="EMBL" id="OLY78179.1"/>
    </source>
</evidence>
<dbReference type="Proteomes" id="UP000187455">
    <property type="component" value="Unassembled WGS sequence"/>
</dbReference>
<feature type="compositionally biased region" description="Basic and acidic residues" evidence="1">
    <location>
        <begin position="40"/>
        <end position="51"/>
    </location>
</feature>
<evidence type="ECO:0000313" key="3">
    <source>
        <dbReference type="Proteomes" id="UP000187455"/>
    </source>
</evidence>
<accession>A0A1R0GMT3</accession>
<proteinExistence type="predicted"/>
<dbReference type="STRING" id="133383.A0A1R0GMT3"/>
<comment type="caution">
    <text evidence="2">The sequence shown here is derived from an EMBL/GenBank/DDBJ whole genome shotgun (WGS) entry which is preliminary data.</text>
</comment>
<dbReference type="AlphaFoldDB" id="A0A1R0GMT3"/>
<keyword evidence="3" id="KW-1185">Reference proteome</keyword>
<feature type="region of interest" description="Disordered" evidence="1">
    <location>
        <begin position="35"/>
        <end position="83"/>
    </location>
</feature>
<organism evidence="2 3">
    <name type="scientific">Smittium mucronatum</name>
    <dbReference type="NCBI Taxonomy" id="133383"/>
    <lineage>
        <taxon>Eukaryota</taxon>
        <taxon>Fungi</taxon>
        <taxon>Fungi incertae sedis</taxon>
        <taxon>Zoopagomycota</taxon>
        <taxon>Kickxellomycotina</taxon>
        <taxon>Harpellomycetes</taxon>
        <taxon>Harpellales</taxon>
        <taxon>Legeriomycetaceae</taxon>
        <taxon>Smittium</taxon>
    </lineage>
</organism>
<dbReference type="OrthoDB" id="5691811at2759"/>
<reference evidence="2 3" key="1">
    <citation type="journal article" date="2016" name="Mol. Biol. Evol.">
        <title>Genome-Wide Survey of Gut Fungi (Harpellales) Reveals the First Horizontally Transferred Ubiquitin Gene from a Mosquito Host.</title>
        <authorList>
            <person name="Wang Y."/>
            <person name="White M.M."/>
            <person name="Kvist S."/>
            <person name="Moncalvo J.M."/>
        </authorList>
    </citation>
    <scope>NUCLEOTIDE SEQUENCE [LARGE SCALE GENOMIC DNA]</scope>
    <source>
        <strain evidence="2 3">ALG-7-W6</strain>
    </source>
</reference>
<evidence type="ECO:0000256" key="1">
    <source>
        <dbReference type="SAM" id="MobiDB-lite"/>
    </source>
</evidence>
<feature type="non-terminal residue" evidence="2">
    <location>
        <position position="143"/>
    </location>
</feature>